<feature type="compositionally biased region" description="Polar residues" evidence="1">
    <location>
        <begin position="7"/>
        <end position="26"/>
    </location>
</feature>
<name>A0AAE4BTM3_9BACT</name>
<keyword evidence="3" id="KW-1185">Reference proteome</keyword>
<accession>A0AAE4BTM3</accession>
<feature type="region of interest" description="Disordered" evidence="1">
    <location>
        <begin position="786"/>
        <end position="818"/>
    </location>
</feature>
<organism evidence="2 3">
    <name type="scientific">Aureibacter tunicatorum</name>
    <dbReference type="NCBI Taxonomy" id="866807"/>
    <lineage>
        <taxon>Bacteria</taxon>
        <taxon>Pseudomonadati</taxon>
        <taxon>Bacteroidota</taxon>
        <taxon>Cytophagia</taxon>
        <taxon>Cytophagales</taxon>
        <taxon>Persicobacteraceae</taxon>
        <taxon>Aureibacter</taxon>
    </lineage>
</organism>
<feature type="region of interest" description="Disordered" evidence="1">
    <location>
        <begin position="1"/>
        <end position="26"/>
    </location>
</feature>
<proteinExistence type="predicted"/>
<comment type="caution">
    <text evidence="2">The sequence shown here is derived from an EMBL/GenBank/DDBJ whole genome shotgun (WGS) entry which is preliminary data.</text>
</comment>
<gene>
    <name evidence="2" type="ORF">HNQ88_003912</name>
</gene>
<dbReference type="EMBL" id="JAVDQD010000005">
    <property type="protein sequence ID" value="MDR6240836.1"/>
    <property type="molecule type" value="Genomic_DNA"/>
</dbReference>
<evidence type="ECO:0000313" key="3">
    <source>
        <dbReference type="Proteomes" id="UP001185092"/>
    </source>
</evidence>
<protein>
    <submittedName>
        <fullName evidence="2">Uncharacterized protein</fullName>
    </submittedName>
</protein>
<reference evidence="2" key="1">
    <citation type="submission" date="2023-07" db="EMBL/GenBank/DDBJ databases">
        <title>Genomic Encyclopedia of Type Strains, Phase IV (KMG-IV): sequencing the most valuable type-strain genomes for metagenomic binning, comparative biology and taxonomic classification.</title>
        <authorList>
            <person name="Goeker M."/>
        </authorList>
    </citation>
    <scope>NUCLEOTIDE SEQUENCE</scope>
    <source>
        <strain evidence="2">DSM 26174</strain>
    </source>
</reference>
<dbReference type="Proteomes" id="UP001185092">
    <property type="component" value="Unassembled WGS sequence"/>
</dbReference>
<dbReference type="RefSeq" id="WP_309941132.1">
    <property type="nucleotide sequence ID" value="NZ_AP025306.1"/>
</dbReference>
<evidence type="ECO:0000256" key="1">
    <source>
        <dbReference type="SAM" id="MobiDB-lite"/>
    </source>
</evidence>
<feature type="compositionally biased region" description="Basic and acidic residues" evidence="1">
    <location>
        <begin position="807"/>
        <end position="818"/>
    </location>
</feature>
<evidence type="ECO:0000313" key="2">
    <source>
        <dbReference type="EMBL" id="MDR6240836.1"/>
    </source>
</evidence>
<sequence length="818" mass="92985">MFDRLGKSNNSISLHSSARNNSVSKNPPNCQFSAPIQCMFKSAKNFSAWKKEARPSEDIDLIDQATELIQTYLHLTSQRADVVSISNYGMSRMIHEILREQMICLHRLENIVVQWNSRHIIWQKDLQESEEVRIYAELIDDIYSQQKEIIRLMKTHKLALPMPSELGIRLNIGNGPYSESDQKLYENRSLSKYLGQLTEGFRTHCRLFYQGNPKEMKQAENDFSALCYLLSHTRTGCALLREMYHLLADQFHADLTVCGYPKSKSRPAIEIVADLSQGELMIYLPKVQASAQWTPIGSKREGLFSQQYGLGISPPQIAFGKTMAGIKILNNGKSENSTSLKKRIEEGMRQEMGLPPAVNSNRFKYEASAGLMPCSSKMEEAEDSRAPSKSLAPRGIHEGHALQFPLEVLELPKFRGFWNMVFDHPKIDFSTVSGIDPVGSGNNSQTFFLQSLDLAGAPVEHVFKFYSDKGNRGDNIEKEAIANNVVRLLGRRVTAPECRVINTDDNSFLEFVKGLETCKHPKESEEEFLDAFEVNKEDDAMVLGLLMSKMEGQALHHKSTPPNLSNRKMKRPLDPLDLKVFEENPALHLALGELAAYNLVLGNGDSMLTVLNSNNMLFDVQQQRLNVFDQSLSLYDMAYIGQIFTSGYNWLGSKDLNKMIENPESHWTNFDRIKFNLSKAVPQAVKTELTCFMEGRYVDSPFIARTIGRTQKYFVNVAFNPMLLSTGFAEGCLRLFEQSNLLELFERIRCLTFPHEYEVFLQNWHAVECVVDKMGYDKIRKKVSKNEARMSSPDYSSWQHKSAIKQVGDKSMKRAESL</sequence>
<dbReference type="AlphaFoldDB" id="A0AAE4BTM3"/>